<dbReference type="InterPro" id="IPR013087">
    <property type="entry name" value="Znf_C2H2_type"/>
</dbReference>
<feature type="region of interest" description="Disordered" evidence="8">
    <location>
        <begin position="248"/>
        <end position="357"/>
    </location>
</feature>
<feature type="region of interest" description="Disordered" evidence="8">
    <location>
        <begin position="1"/>
        <end position="20"/>
    </location>
</feature>
<dbReference type="PROSITE" id="PS50157">
    <property type="entry name" value="ZINC_FINGER_C2H2_2"/>
    <property type="match status" value="1"/>
</dbReference>
<evidence type="ECO:0000313" key="11">
    <source>
        <dbReference type="Proteomes" id="UP000258309"/>
    </source>
</evidence>
<evidence type="ECO:0000313" key="10">
    <source>
        <dbReference type="EMBL" id="RFU34887.1"/>
    </source>
</evidence>
<keyword evidence="5" id="KW-0862">Zinc</keyword>
<keyword evidence="3" id="KW-0677">Repeat</keyword>
<keyword evidence="11" id="KW-1185">Reference proteome</keyword>
<comment type="caution">
    <text evidence="10">The sequence shown here is derived from an EMBL/GenBank/DDBJ whole genome shotgun (WGS) entry which is preliminary data.</text>
</comment>
<dbReference type="SUPFAM" id="SSF57667">
    <property type="entry name" value="beta-beta-alpha zinc fingers"/>
    <property type="match status" value="1"/>
</dbReference>
<feature type="compositionally biased region" description="Polar residues" evidence="8">
    <location>
        <begin position="486"/>
        <end position="511"/>
    </location>
</feature>
<dbReference type="OrthoDB" id="10018191at2759"/>
<dbReference type="EMBL" id="NCSJ02000015">
    <property type="protein sequence ID" value="RFU34887.1"/>
    <property type="molecule type" value="Genomic_DNA"/>
</dbReference>
<evidence type="ECO:0000256" key="4">
    <source>
        <dbReference type="ARBA" id="ARBA00022771"/>
    </source>
</evidence>
<dbReference type="GO" id="GO:0005634">
    <property type="term" value="C:nucleus"/>
    <property type="evidence" value="ECO:0007669"/>
    <property type="project" value="UniProtKB-SubCell"/>
</dbReference>
<feature type="compositionally biased region" description="Acidic residues" evidence="8">
    <location>
        <begin position="281"/>
        <end position="312"/>
    </location>
</feature>
<dbReference type="GO" id="GO:0000978">
    <property type="term" value="F:RNA polymerase II cis-regulatory region sequence-specific DNA binding"/>
    <property type="evidence" value="ECO:0007669"/>
    <property type="project" value="InterPro"/>
</dbReference>
<dbReference type="SMART" id="SM00355">
    <property type="entry name" value="ZnF_C2H2"/>
    <property type="match status" value="2"/>
</dbReference>
<proteinExistence type="predicted"/>
<feature type="non-terminal residue" evidence="10">
    <location>
        <position position="1"/>
    </location>
</feature>
<dbReference type="AlphaFoldDB" id="A0A3E2HNF5"/>
<dbReference type="CDD" id="cd12148">
    <property type="entry name" value="fungal_TF_MHR"/>
    <property type="match status" value="1"/>
</dbReference>
<feature type="region of interest" description="Disordered" evidence="8">
    <location>
        <begin position="486"/>
        <end position="514"/>
    </location>
</feature>
<evidence type="ECO:0000256" key="6">
    <source>
        <dbReference type="ARBA" id="ARBA00023242"/>
    </source>
</evidence>
<dbReference type="GO" id="GO:0008270">
    <property type="term" value="F:zinc ion binding"/>
    <property type="evidence" value="ECO:0007669"/>
    <property type="project" value="UniProtKB-KW"/>
</dbReference>
<dbReference type="PROSITE" id="PS00028">
    <property type="entry name" value="ZINC_FINGER_C2H2_1"/>
    <property type="match status" value="1"/>
</dbReference>
<feature type="non-terminal residue" evidence="10">
    <location>
        <position position="1066"/>
    </location>
</feature>
<evidence type="ECO:0000256" key="8">
    <source>
        <dbReference type="SAM" id="MobiDB-lite"/>
    </source>
</evidence>
<evidence type="ECO:0000256" key="3">
    <source>
        <dbReference type="ARBA" id="ARBA00022737"/>
    </source>
</evidence>
<keyword evidence="6" id="KW-0539">Nucleus</keyword>
<feature type="region of interest" description="Disordered" evidence="8">
    <location>
        <begin position="68"/>
        <end position="143"/>
    </location>
</feature>
<keyword evidence="4 7" id="KW-0863">Zinc-finger</keyword>
<dbReference type="Proteomes" id="UP000258309">
    <property type="component" value="Unassembled WGS sequence"/>
</dbReference>
<dbReference type="PANTHER" id="PTHR40626">
    <property type="entry name" value="MIP31509P"/>
    <property type="match status" value="1"/>
</dbReference>
<evidence type="ECO:0000259" key="9">
    <source>
        <dbReference type="PROSITE" id="PS50157"/>
    </source>
</evidence>
<protein>
    <recommendedName>
        <fullName evidence="9">C2H2-type domain-containing protein</fullName>
    </recommendedName>
</protein>
<evidence type="ECO:0000256" key="5">
    <source>
        <dbReference type="ARBA" id="ARBA00022833"/>
    </source>
</evidence>
<dbReference type="Gene3D" id="3.30.160.60">
    <property type="entry name" value="Classic Zinc Finger"/>
    <property type="match status" value="1"/>
</dbReference>
<keyword evidence="2" id="KW-0479">Metal-binding</keyword>
<evidence type="ECO:0000256" key="1">
    <source>
        <dbReference type="ARBA" id="ARBA00004123"/>
    </source>
</evidence>
<dbReference type="GO" id="GO:0000981">
    <property type="term" value="F:DNA-binding transcription factor activity, RNA polymerase II-specific"/>
    <property type="evidence" value="ECO:0007669"/>
    <property type="project" value="InterPro"/>
</dbReference>
<accession>A0A3E2HNF5</accession>
<dbReference type="GO" id="GO:0000785">
    <property type="term" value="C:chromatin"/>
    <property type="evidence" value="ECO:0007669"/>
    <property type="project" value="TreeGrafter"/>
</dbReference>
<feature type="domain" description="C2H2-type" evidence="9">
    <location>
        <begin position="23"/>
        <end position="50"/>
    </location>
</feature>
<gene>
    <name evidence="10" type="ORF">B7463_g1462</name>
</gene>
<reference evidence="10 11" key="1">
    <citation type="submission" date="2018-05" db="EMBL/GenBank/DDBJ databases">
        <title>Draft genome sequence of Scytalidium lignicola DSM 105466, a ubiquitous saprotrophic fungus.</title>
        <authorList>
            <person name="Buettner E."/>
            <person name="Gebauer A.M."/>
            <person name="Hofrichter M."/>
            <person name="Liers C."/>
            <person name="Kellner H."/>
        </authorList>
    </citation>
    <scope>NUCLEOTIDE SEQUENCE [LARGE SCALE GENOMIC DNA]</scope>
    <source>
        <strain evidence="10 11">DSM 105466</strain>
    </source>
</reference>
<comment type="subcellular location">
    <subcellularLocation>
        <location evidence="1">Nucleus</location>
    </subcellularLocation>
</comment>
<dbReference type="InterPro" id="IPR051059">
    <property type="entry name" value="VerF-like"/>
</dbReference>
<evidence type="ECO:0000256" key="7">
    <source>
        <dbReference type="PROSITE-ProRule" id="PRU00042"/>
    </source>
</evidence>
<feature type="compositionally biased region" description="Polar residues" evidence="8">
    <location>
        <begin position="252"/>
        <end position="278"/>
    </location>
</feature>
<organism evidence="10 11">
    <name type="scientific">Scytalidium lignicola</name>
    <name type="common">Hyphomycete</name>
    <dbReference type="NCBI Taxonomy" id="5539"/>
    <lineage>
        <taxon>Eukaryota</taxon>
        <taxon>Fungi</taxon>
        <taxon>Dikarya</taxon>
        <taxon>Ascomycota</taxon>
        <taxon>Pezizomycotina</taxon>
        <taxon>Leotiomycetes</taxon>
        <taxon>Leotiomycetes incertae sedis</taxon>
        <taxon>Scytalidium</taxon>
    </lineage>
</organism>
<dbReference type="PANTHER" id="PTHR40626:SF10">
    <property type="entry name" value="C2H2-TYPE DOMAIN-CONTAINING PROTEIN"/>
    <property type="match status" value="1"/>
</dbReference>
<dbReference type="STRING" id="5539.A0A3E2HNF5"/>
<sequence>MGDLADVGTPAAAASPSPSPQKFICRYCAQRFKRLDHVQRHERRHTKETPYKCPCGQAYPRHDLLSRHQKSAHHIEPVKRRKLQHHQELQPQQQQHDNNDFPHDSHHHLHLHQQQQQSHDQHQNGGSDNQPSRFASNTLSTPAQQIPDDASLQILNYLNPANNASFCNAHSANASSRPLKNSTVRTPPFSMANYPCDIDPMLRGQSRITPGNLQVENLFGNADFLLADLDFSNSNPPPMLQNAEVEHPAGLTSPTPENDSSTRPGACQGVSTSDQPRNYTEDEGDAGEGDAGEGDAGEGDAGEGDGDDDDDGNNNNQDANIFSRIGSPLPSLCNLPDLKSRNNKLGRAPRPETDSGPCWKVSQAEYVELQADVTRHAQVLPPNFTLPSRHTVSHYLERTINSLYRHQPCVHVPTFRVRESLLELILAMCAVGAQLRFESQAGIAAFHASKAILMSRLRDRHEESIVDALEQPSRFRSELDIAATNSLHSQPPITTRQQNPRLTDSSQPQHNIIDENQSRATVTLSARKKSLQRMQAILTLMSFGSWGPKEPLSEAIMLQSLLAMLVREEGLGLGSEAAMAENGTVVEQWHAWIEIESWRRMKITSYYFMNLQSLAYNTAPPLTTAEIQCYTPGSEDEWAATSAHRWEEVCSTSKITAVPFQEVFRSLFRRVWDDGALESAQGRPLISALGNYALIVGILQCIFFLRQRYPVPFSGDADTDTDTDLSLRTEDIRSIIRALHRWQSLWEKCPESTIEPEASASPISFNAIACLRLAWIRIYADLGPCRNLATRNPNLIVHVFTSGPPLQRHPRLTPVLLQAIHALSVPVRLGIRFVARSQTMFWSVNQSLCVLECAVILSKWFEALASSISYSPMTKQEKNLILMLRAVVLESGFFTEQDLSALSLAAEKQSLANSNPSNGIRLDANNTSGTDEGNIYGQLGVDDNSIFMPHGSTDNNPEQLGNSVIHDEFDIDVTRIFGIDDGGHWVLQEMTMPTPPSPKDDATVYWQRQISSLRVAVAWLWAEVLSDNHVFDLVTTIGRTLNIHSRAMLDGTQPTSRRESESRSWF</sequence>
<name>A0A3E2HNF5_SCYLI</name>
<evidence type="ECO:0000256" key="2">
    <source>
        <dbReference type="ARBA" id="ARBA00022723"/>
    </source>
</evidence>
<dbReference type="InterPro" id="IPR036236">
    <property type="entry name" value="Znf_C2H2_sf"/>
</dbReference>
<feature type="compositionally biased region" description="Polar residues" evidence="8">
    <location>
        <begin position="124"/>
        <end position="143"/>
    </location>
</feature>